<sequence>MFKNAFTYILRAKLARGLVRNGKEGNPNCPTATNMYEMRYDMAMEIEAQAYANSCPEGGSLPSTRPYSGENNHTFYSLIISNDEAITNVRRFFRKYLPGIHLQTWKCLCIMLWHLQGCSLSSSSIVNKKNFIRVGY</sequence>
<dbReference type="InterPro" id="IPR014044">
    <property type="entry name" value="CAP_dom"/>
</dbReference>
<dbReference type="SUPFAM" id="SSF55797">
    <property type="entry name" value="PR-1-like"/>
    <property type="match status" value="1"/>
</dbReference>
<name>A0A0C2GW50_9BILA</name>
<organism evidence="2 3">
    <name type="scientific">Ancylostoma duodenale</name>
    <dbReference type="NCBI Taxonomy" id="51022"/>
    <lineage>
        <taxon>Eukaryota</taxon>
        <taxon>Metazoa</taxon>
        <taxon>Ecdysozoa</taxon>
        <taxon>Nematoda</taxon>
        <taxon>Chromadorea</taxon>
        <taxon>Rhabditida</taxon>
        <taxon>Rhabditina</taxon>
        <taxon>Rhabditomorpha</taxon>
        <taxon>Strongyloidea</taxon>
        <taxon>Ancylostomatidae</taxon>
        <taxon>Ancylostomatinae</taxon>
        <taxon>Ancylostoma</taxon>
    </lineage>
</organism>
<feature type="domain" description="SCP" evidence="1">
    <location>
        <begin position="4"/>
        <end position="133"/>
    </location>
</feature>
<keyword evidence="3" id="KW-1185">Reference proteome</keyword>
<dbReference type="EMBL" id="KN728768">
    <property type="protein sequence ID" value="KIH63274.1"/>
    <property type="molecule type" value="Genomic_DNA"/>
</dbReference>
<dbReference type="SMART" id="SM00198">
    <property type="entry name" value="SCP"/>
    <property type="match status" value="1"/>
</dbReference>
<protein>
    <recommendedName>
        <fullName evidence="1">SCP domain-containing protein</fullName>
    </recommendedName>
</protein>
<reference evidence="2 3" key="1">
    <citation type="submission" date="2013-12" db="EMBL/GenBank/DDBJ databases">
        <title>Draft genome of the parsitic nematode Ancylostoma duodenale.</title>
        <authorList>
            <person name="Mitreva M."/>
        </authorList>
    </citation>
    <scope>NUCLEOTIDE SEQUENCE [LARGE SCALE GENOMIC DNA]</scope>
    <source>
        <strain evidence="2 3">Zhejiang</strain>
    </source>
</reference>
<dbReference type="AlphaFoldDB" id="A0A0C2GW50"/>
<evidence type="ECO:0000313" key="3">
    <source>
        <dbReference type="Proteomes" id="UP000054047"/>
    </source>
</evidence>
<dbReference type="Proteomes" id="UP000054047">
    <property type="component" value="Unassembled WGS sequence"/>
</dbReference>
<dbReference type="OrthoDB" id="5874910at2759"/>
<dbReference type="InterPro" id="IPR035940">
    <property type="entry name" value="CAP_sf"/>
</dbReference>
<gene>
    <name evidence="2" type="ORF">ANCDUO_06427</name>
</gene>
<evidence type="ECO:0000259" key="1">
    <source>
        <dbReference type="SMART" id="SM00198"/>
    </source>
</evidence>
<evidence type="ECO:0000313" key="2">
    <source>
        <dbReference type="EMBL" id="KIH63274.1"/>
    </source>
</evidence>
<proteinExistence type="predicted"/>
<accession>A0A0C2GW50</accession>
<dbReference type="CDD" id="cd05380">
    <property type="entry name" value="CAP_euk"/>
    <property type="match status" value="1"/>
</dbReference>
<dbReference type="Gene3D" id="3.40.33.10">
    <property type="entry name" value="CAP"/>
    <property type="match status" value="1"/>
</dbReference>